<comment type="caution">
    <text evidence="6">The sequence shown here is derived from an EMBL/GenBank/DDBJ whole genome shotgun (WGS) entry which is preliminary data.</text>
</comment>
<proteinExistence type="predicted"/>
<dbReference type="InterPro" id="IPR011990">
    <property type="entry name" value="TPR-like_helical_dom_sf"/>
</dbReference>
<keyword evidence="3" id="KW-0802">TPR repeat</keyword>
<keyword evidence="5" id="KW-0539">Nucleus</keyword>
<gene>
    <name evidence="6" type="ORF">B296_00023226</name>
</gene>
<sequence length="248" mass="28260">MQQLVEKDPDSAILWFWKAINGRDRVDSALKDMAVVMKQQDRAEEAVEAIRSFRHLCSKQAQESLDNLLIDLYKQNNYAAAEVVYRKAQMIEPDANKACNLGLCLMKQGRLEEARRALEDVTHGRFSGAGDGKSTKNKAEELLREIEVRPATSTSEVGLGVEDEIMERIELVLNEWVKGGQISNMDLGKLEVEISWYEGEDMMRHATLMAHGRGVRWRSVWTPPPRMMTSSSTWLPERMYFPTNVDLA</sequence>
<dbReference type="AlphaFoldDB" id="A0A427A1P0"/>
<evidence type="ECO:0000256" key="2">
    <source>
        <dbReference type="ARBA" id="ARBA00022737"/>
    </source>
</evidence>
<comment type="subcellular location">
    <subcellularLocation>
        <location evidence="1">Nucleus</location>
    </subcellularLocation>
</comment>
<evidence type="ECO:0000313" key="7">
    <source>
        <dbReference type="Proteomes" id="UP000287651"/>
    </source>
</evidence>
<dbReference type="SUPFAM" id="SSF48452">
    <property type="entry name" value="TPR-like"/>
    <property type="match status" value="1"/>
</dbReference>
<evidence type="ECO:0000256" key="4">
    <source>
        <dbReference type="ARBA" id="ARBA00023054"/>
    </source>
</evidence>
<accession>A0A427A1P0</accession>
<dbReference type="InterPro" id="IPR044961">
    <property type="entry name" value="MS5/SDI1"/>
</dbReference>
<organism evidence="6 7">
    <name type="scientific">Ensete ventricosum</name>
    <name type="common">Abyssinian banana</name>
    <name type="synonym">Musa ensete</name>
    <dbReference type="NCBI Taxonomy" id="4639"/>
    <lineage>
        <taxon>Eukaryota</taxon>
        <taxon>Viridiplantae</taxon>
        <taxon>Streptophyta</taxon>
        <taxon>Embryophyta</taxon>
        <taxon>Tracheophyta</taxon>
        <taxon>Spermatophyta</taxon>
        <taxon>Magnoliopsida</taxon>
        <taxon>Liliopsida</taxon>
        <taxon>Zingiberales</taxon>
        <taxon>Musaceae</taxon>
        <taxon>Ensete</taxon>
    </lineage>
</organism>
<evidence type="ECO:0000256" key="3">
    <source>
        <dbReference type="ARBA" id="ARBA00022803"/>
    </source>
</evidence>
<dbReference type="PANTHER" id="PTHR36326">
    <property type="entry name" value="PROTEIN POLLENLESS 3-LIKE 2"/>
    <property type="match status" value="1"/>
</dbReference>
<dbReference type="EMBL" id="AMZH03004114">
    <property type="protein sequence ID" value="RRT70145.1"/>
    <property type="molecule type" value="Genomic_DNA"/>
</dbReference>
<protein>
    <submittedName>
        <fullName evidence="6">Uncharacterized protein</fullName>
    </submittedName>
</protein>
<evidence type="ECO:0000313" key="6">
    <source>
        <dbReference type="EMBL" id="RRT70145.1"/>
    </source>
</evidence>
<dbReference type="PANTHER" id="PTHR36326:SF2">
    <property type="entry name" value="PROTEIN SULFUR DEFICIENCY-INDUCED 2"/>
    <property type="match status" value="1"/>
</dbReference>
<dbReference type="Proteomes" id="UP000287651">
    <property type="component" value="Unassembled WGS sequence"/>
</dbReference>
<keyword evidence="2" id="KW-0677">Repeat</keyword>
<evidence type="ECO:0000256" key="5">
    <source>
        <dbReference type="ARBA" id="ARBA00023242"/>
    </source>
</evidence>
<reference evidence="6 7" key="1">
    <citation type="journal article" date="2014" name="Agronomy (Basel)">
        <title>A Draft Genome Sequence for Ensete ventricosum, the Drought-Tolerant Tree Against Hunger.</title>
        <authorList>
            <person name="Harrison J."/>
            <person name="Moore K.A."/>
            <person name="Paszkiewicz K."/>
            <person name="Jones T."/>
            <person name="Grant M."/>
            <person name="Ambacheew D."/>
            <person name="Muzemil S."/>
            <person name="Studholme D.J."/>
        </authorList>
    </citation>
    <scope>NUCLEOTIDE SEQUENCE [LARGE SCALE GENOMIC DNA]</scope>
</reference>
<dbReference type="GO" id="GO:0005634">
    <property type="term" value="C:nucleus"/>
    <property type="evidence" value="ECO:0007669"/>
    <property type="project" value="UniProtKB-SubCell"/>
</dbReference>
<dbReference type="Gene3D" id="1.25.40.10">
    <property type="entry name" value="Tetratricopeptide repeat domain"/>
    <property type="match status" value="1"/>
</dbReference>
<evidence type="ECO:0000256" key="1">
    <source>
        <dbReference type="ARBA" id="ARBA00004123"/>
    </source>
</evidence>
<keyword evidence="4" id="KW-0175">Coiled coil</keyword>
<dbReference type="Pfam" id="PF14559">
    <property type="entry name" value="TPR_19"/>
    <property type="match status" value="1"/>
</dbReference>
<name>A0A427A1P0_ENSVE</name>